<keyword evidence="1" id="KW-0472">Membrane</keyword>
<accession>A0A151L4R3</accession>
<keyword evidence="1" id="KW-0812">Transmembrane</keyword>
<name>A0A151L4R3_PLARE</name>
<feature type="transmembrane region" description="Helical" evidence="1">
    <location>
        <begin position="62"/>
        <end position="86"/>
    </location>
</feature>
<dbReference type="KEGG" id="prei:PRSY57_1426700"/>
<protein>
    <submittedName>
        <fullName evidence="2">Putative membrane protein</fullName>
    </submittedName>
</protein>
<dbReference type="RefSeq" id="XP_019969961.1">
    <property type="nucleotide sequence ID" value="XM_020115303.1"/>
</dbReference>
<keyword evidence="1" id="KW-1133">Transmembrane helix</keyword>
<reference evidence="2 3" key="1">
    <citation type="journal article" date="2016" name="Nat. Commun.">
        <title>Genomes of cryptic chimpanzee Plasmodium species reveal key evolutionary events leading to human malaria.</title>
        <authorList>
            <person name="Sundararaman S.A."/>
            <person name="Plenderleith L.J."/>
            <person name="Liu W."/>
            <person name="Loy D.E."/>
            <person name="Learn G.H."/>
            <person name="Li Y."/>
            <person name="Shaw K.S."/>
            <person name="Ayouba A."/>
            <person name="Peeters M."/>
            <person name="Speede S."/>
            <person name="Shaw G.M."/>
            <person name="Bushman F.D."/>
            <person name="Brisson D."/>
            <person name="Rayner J.C."/>
            <person name="Sharp P.M."/>
            <person name="Hahn B.H."/>
        </authorList>
    </citation>
    <scope>NUCLEOTIDE SEQUENCE [LARGE SCALE GENOMIC DNA]</scope>
    <source>
        <strain evidence="2 3">SY57</strain>
    </source>
</reference>
<evidence type="ECO:0000313" key="3">
    <source>
        <dbReference type="Proteomes" id="UP000076359"/>
    </source>
</evidence>
<feature type="non-terminal residue" evidence="2">
    <location>
        <position position="113"/>
    </location>
</feature>
<dbReference type="EMBL" id="LVLA01000015">
    <property type="protein sequence ID" value="KYN93926.1"/>
    <property type="molecule type" value="Genomic_DNA"/>
</dbReference>
<organism evidence="2 3">
    <name type="scientific">Plasmodium reichenowi</name>
    <dbReference type="NCBI Taxonomy" id="5854"/>
    <lineage>
        <taxon>Eukaryota</taxon>
        <taxon>Sar</taxon>
        <taxon>Alveolata</taxon>
        <taxon>Apicomplexa</taxon>
        <taxon>Aconoidasida</taxon>
        <taxon>Haemosporida</taxon>
        <taxon>Plasmodiidae</taxon>
        <taxon>Plasmodium</taxon>
        <taxon>Plasmodium (Laverania)</taxon>
    </lineage>
</organism>
<dbReference type="AlphaFoldDB" id="A0A151L4R3"/>
<dbReference type="Proteomes" id="UP000076359">
    <property type="component" value="Chromosome 14"/>
</dbReference>
<dbReference type="GeneID" id="24533529"/>
<dbReference type="VEuPathDB" id="PlasmoDB:PRG01_1427400"/>
<feature type="transmembrane region" description="Helical" evidence="1">
    <location>
        <begin position="33"/>
        <end position="50"/>
    </location>
</feature>
<sequence>MILMGLNSDYNARINLKIKFIVKSIVKVITKHLLLISILNLIISLCYNYIINRDSNHQLNIVAHLLRGTFVSSIPSCLTLSLLIFFKEHSLNNYKYNEWNILNIFCVILTFYS</sequence>
<proteinExistence type="predicted"/>
<dbReference type="VEuPathDB" id="PlasmoDB:PRCDC_1426700"/>
<gene>
    <name evidence="2" type="ORF">PRSY57_1426700</name>
</gene>
<evidence type="ECO:0000256" key="1">
    <source>
        <dbReference type="SAM" id="Phobius"/>
    </source>
</evidence>
<comment type="caution">
    <text evidence="2">The sequence shown here is derived from an EMBL/GenBank/DDBJ whole genome shotgun (WGS) entry which is preliminary data.</text>
</comment>
<evidence type="ECO:0000313" key="2">
    <source>
        <dbReference type="EMBL" id="KYN93926.1"/>
    </source>
</evidence>